<proteinExistence type="predicted"/>
<feature type="domain" description="ABC-three component systems C-terminal" evidence="2">
    <location>
        <begin position="187"/>
        <end position="402"/>
    </location>
</feature>
<dbReference type="InterPro" id="IPR009003">
    <property type="entry name" value="Peptidase_S1_PA"/>
</dbReference>
<dbReference type="Proteomes" id="UP000245678">
    <property type="component" value="Unassembled WGS sequence"/>
</dbReference>
<dbReference type="RefSeq" id="WP_109609586.1">
    <property type="nucleotide sequence ID" value="NZ_QGHA01000011.1"/>
</dbReference>
<keyword evidence="4" id="KW-1185">Reference proteome</keyword>
<evidence type="ECO:0000313" key="3">
    <source>
        <dbReference type="EMBL" id="PWK72889.1"/>
    </source>
</evidence>
<dbReference type="InterPro" id="IPR046916">
    <property type="entry name" value="ABC-3C_CTD4"/>
</dbReference>
<dbReference type="Pfam" id="PF00089">
    <property type="entry name" value="Trypsin"/>
    <property type="match status" value="1"/>
</dbReference>
<name>A0A316H2D3_9SPHI</name>
<dbReference type="GO" id="GO:0004252">
    <property type="term" value="F:serine-type endopeptidase activity"/>
    <property type="evidence" value="ECO:0007669"/>
    <property type="project" value="InterPro"/>
</dbReference>
<dbReference type="SUPFAM" id="SSF50494">
    <property type="entry name" value="Trypsin-like serine proteases"/>
    <property type="match status" value="1"/>
</dbReference>
<evidence type="ECO:0000313" key="4">
    <source>
        <dbReference type="Proteomes" id="UP000245678"/>
    </source>
</evidence>
<dbReference type="InterPro" id="IPR001254">
    <property type="entry name" value="Trypsin_dom"/>
</dbReference>
<evidence type="ECO:0000259" key="1">
    <source>
        <dbReference type="Pfam" id="PF00089"/>
    </source>
</evidence>
<dbReference type="PROSITE" id="PS51257">
    <property type="entry name" value="PROKAR_LIPOPROTEIN"/>
    <property type="match status" value="1"/>
</dbReference>
<reference evidence="3 4" key="1">
    <citation type="submission" date="2018-05" db="EMBL/GenBank/DDBJ databases">
        <title>Genomic Encyclopedia of Archaeal and Bacterial Type Strains, Phase II (KMG-II): from individual species to whole genera.</title>
        <authorList>
            <person name="Goeker M."/>
        </authorList>
    </citation>
    <scope>NUCLEOTIDE SEQUENCE [LARGE SCALE GENOMIC DNA]</scope>
    <source>
        <strain evidence="3 4">DSM 19975</strain>
    </source>
</reference>
<dbReference type="GO" id="GO:0006508">
    <property type="term" value="P:proteolysis"/>
    <property type="evidence" value="ECO:0007669"/>
    <property type="project" value="InterPro"/>
</dbReference>
<dbReference type="Pfam" id="PF20280">
    <property type="entry name" value="CTD4"/>
    <property type="match status" value="1"/>
</dbReference>
<evidence type="ECO:0000259" key="2">
    <source>
        <dbReference type="Pfam" id="PF20280"/>
    </source>
</evidence>
<feature type="domain" description="Peptidase S1" evidence="1">
    <location>
        <begin position="26"/>
        <end position="171"/>
    </location>
</feature>
<organism evidence="3 4">
    <name type="scientific">Mucilaginibacter oryzae</name>
    <dbReference type="NCBI Taxonomy" id="468058"/>
    <lineage>
        <taxon>Bacteria</taxon>
        <taxon>Pseudomonadati</taxon>
        <taxon>Bacteroidota</taxon>
        <taxon>Sphingobacteriia</taxon>
        <taxon>Sphingobacteriales</taxon>
        <taxon>Sphingobacteriaceae</taxon>
        <taxon>Mucilaginibacter</taxon>
    </lineage>
</organism>
<dbReference type="EMBL" id="QGHA01000011">
    <property type="protein sequence ID" value="PWK72889.1"/>
    <property type="molecule type" value="Genomic_DNA"/>
</dbReference>
<dbReference type="AlphaFoldDB" id="A0A316H2D3"/>
<protein>
    <submittedName>
        <fullName evidence="3">Trypsin</fullName>
    </submittedName>
</protein>
<accession>A0A316H2D3</accession>
<sequence length="432" mass="49081">MKHDYIDFSLIVCGGSGCTFKVHGVDYMYVLTAKHLVEGQNITVKRRFIDGDGNPKEVPLKVLAGPFLNDNIHKDAAILKVENSLQIESLARWETPLTIETEITLAGFPNSRSKKPYGFRMDKLTSRNTKEYNYVECKLSTPSTYGEIVGLSGGGIFYSANGQHYLAGIQSKMAADDNDEMLNNVDIMPLAFFDEIIAKHDELVPLVSEHLLCFSSLKSYALKLEGCYGGSQMDFTRAFLQDITDEIIENQLTPTVIRDFFTDKLLVHEEAKTVLGSRGLWIAWLEFLVILRIIKEEQISDQNIESLFNEFRLIYSDTDGDWTNELPQIFRSNFYGMAPNAKVIVATQATPVKWFIANKMIPNIISANPVTKKQMQIDIGLTHPLQNFKLMHLYAFQRMGIIDKEDEYFNFSALNETELLEKLKTEFNAIFT</sequence>
<gene>
    <name evidence="3" type="ORF">LX99_04219</name>
</gene>
<comment type="caution">
    <text evidence="3">The sequence shown here is derived from an EMBL/GenBank/DDBJ whole genome shotgun (WGS) entry which is preliminary data.</text>
</comment>